<dbReference type="Pfam" id="PF18897">
    <property type="entry name" value="Gp3-like"/>
    <property type="match status" value="1"/>
</dbReference>
<keyword evidence="3" id="KW-1185">Reference proteome</keyword>
<organism evidence="2 3">
    <name type="scientific">Streptomyces galilaeus</name>
    <dbReference type="NCBI Taxonomy" id="33899"/>
    <lineage>
        <taxon>Bacteria</taxon>
        <taxon>Bacillati</taxon>
        <taxon>Actinomycetota</taxon>
        <taxon>Actinomycetes</taxon>
        <taxon>Kitasatosporales</taxon>
        <taxon>Streptomycetaceae</taxon>
        <taxon>Streptomyces</taxon>
    </lineage>
</organism>
<dbReference type="InterPro" id="IPR043991">
    <property type="entry name" value="Gp3-like"/>
</dbReference>
<evidence type="ECO:0000313" key="2">
    <source>
        <dbReference type="EMBL" id="MFM9649972.1"/>
    </source>
</evidence>
<feature type="region of interest" description="Disordered" evidence="1">
    <location>
        <begin position="1"/>
        <end position="46"/>
    </location>
</feature>
<proteinExistence type="predicted"/>
<sequence>MLDIFATDPEAKAAREEREEARERSTRPAFDFQFRSGKRQGGQPVSLREWRITSPKQDVINALKELFGGTISEAPNGDYALDTGRESIEVVVDGSKIESKLIQWADGLPIHECDGSVYLSPEADKGKPCDCPKLLDERKEKAKQRRGPKPNIVIPLRLPQDEALGLGKYTATAWSFAEDLPYTMKALGRIEGEALCVLRLEYIEWEKNGKPQSFVKPHLDVVGSYQDAISQDPDADPVY</sequence>
<gene>
    <name evidence="2" type="ORF">ACKI1S_27965</name>
</gene>
<evidence type="ECO:0000256" key="1">
    <source>
        <dbReference type="SAM" id="MobiDB-lite"/>
    </source>
</evidence>
<dbReference type="Proteomes" id="UP001631993">
    <property type="component" value="Unassembled WGS sequence"/>
</dbReference>
<evidence type="ECO:0000313" key="3">
    <source>
        <dbReference type="Proteomes" id="UP001631993"/>
    </source>
</evidence>
<feature type="compositionally biased region" description="Basic and acidic residues" evidence="1">
    <location>
        <begin position="9"/>
        <end position="26"/>
    </location>
</feature>
<name>A0ABW9IPH9_STRGJ</name>
<dbReference type="RefSeq" id="WP_409097728.1">
    <property type="nucleotide sequence ID" value="NZ_JBJVNE010000014.1"/>
</dbReference>
<protein>
    <submittedName>
        <fullName evidence="2">Uncharacterized protein</fullName>
    </submittedName>
</protein>
<reference evidence="2 3" key="1">
    <citation type="submission" date="2024-12" db="EMBL/GenBank/DDBJ databases">
        <title>Forecasting of Potato common scab and diversities of Pathogenic streptomyces spp. in china.</title>
        <authorList>
            <person name="Handique U."/>
            <person name="Wu J."/>
        </authorList>
    </citation>
    <scope>NUCLEOTIDE SEQUENCE [LARGE SCALE GENOMIC DNA]</scope>
    <source>
        <strain evidence="2 3">ZRIMU1585</strain>
    </source>
</reference>
<dbReference type="EMBL" id="JBJVNE010000014">
    <property type="protein sequence ID" value="MFM9649972.1"/>
    <property type="molecule type" value="Genomic_DNA"/>
</dbReference>
<accession>A0ABW9IPH9</accession>
<comment type="caution">
    <text evidence="2">The sequence shown here is derived from an EMBL/GenBank/DDBJ whole genome shotgun (WGS) entry which is preliminary data.</text>
</comment>